<reference evidence="1" key="1">
    <citation type="journal article" date="2014" name="Front. Microbiol.">
        <title>High frequency of phylogenetically diverse reductive dehalogenase-homologous genes in deep subseafloor sedimentary metagenomes.</title>
        <authorList>
            <person name="Kawai M."/>
            <person name="Futagami T."/>
            <person name="Toyoda A."/>
            <person name="Takaki Y."/>
            <person name="Nishi S."/>
            <person name="Hori S."/>
            <person name="Arai W."/>
            <person name="Tsubouchi T."/>
            <person name="Morono Y."/>
            <person name="Uchiyama I."/>
            <person name="Ito T."/>
            <person name="Fujiyama A."/>
            <person name="Inagaki F."/>
            <person name="Takami H."/>
        </authorList>
    </citation>
    <scope>NUCLEOTIDE SEQUENCE</scope>
    <source>
        <strain evidence="1">Expedition CK06-06</strain>
    </source>
</reference>
<protein>
    <submittedName>
        <fullName evidence="1">Uncharacterized protein</fullName>
    </submittedName>
</protein>
<gene>
    <name evidence="1" type="ORF">S01H1_42747</name>
</gene>
<organism evidence="1">
    <name type="scientific">marine sediment metagenome</name>
    <dbReference type="NCBI Taxonomy" id="412755"/>
    <lineage>
        <taxon>unclassified sequences</taxon>
        <taxon>metagenomes</taxon>
        <taxon>ecological metagenomes</taxon>
    </lineage>
</organism>
<dbReference type="EMBL" id="BARS01027198">
    <property type="protein sequence ID" value="GAG09213.1"/>
    <property type="molecule type" value="Genomic_DNA"/>
</dbReference>
<proteinExistence type="predicted"/>
<sequence length="59" mass="7110">MKPVIFRALDNFIFFFNMTPSAMKNKKIPTSLTKHVKKDVIKKRIKSFLLLYFENFNRL</sequence>
<dbReference type="AlphaFoldDB" id="X0V9P6"/>
<accession>X0V9P6</accession>
<name>X0V9P6_9ZZZZ</name>
<comment type="caution">
    <text evidence="1">The sequence shown here is derived from an EMBL/GenBank/DDBJ whole genome shotgun (WGS) entry which is preliminary data.</text>
</comment>
<evidence type="ECO:0000313" key="1">
    <source>
        <dbReference type="EMBL" id="GAG09213.1"/>
    </source>
</evidence>